<dbReference type="PaxDb" id="2903-EOD22193"/>
<feature type="compositionally biased region" description="Low complexity" evidence="2">
    <location>
        <begin position="221"/>
        <end position="238"/>
    </location>
</feature>
<sequence length="419" mass="45185">MVRTGSGFFLGLRAATTAPPGVRPNEPRSGRDGPALPASKGKDDKSAGKDQRCLLLDLLDRDSLDCVLMAAQHGSSSHLLARLGQTCTAFRKLSERVRCDVILQRLSDGWDPEKPAESLPLPSALCEGGSFLDALTEPSRGQKRVMCYVTRKRGVRASFGFHLQLPPGMGDLQCFSARRHVLGRARGLCYTISLHRTVVAEVWYDADGNFSLVERRGGAAAGAAPPSKASPSKASPKALPSQFVAAKEGDDDGGDDHSGGDPTGGCWPIKAQPLLRPKVLPAAGGKAAVRESDSLAMQVLIRRSRIRPRSVRVKIPAQGQSPHASEFVNLEPRWDDVLKHYVLKYHGRATRASVKNVQLQPADRAVANGTRHPSFDGVAFLVGKVGDDRFNVDFMSPFSFLHAFALSLIIVDSAYFGCI</sequence>
<dbReference type="PANTHER" id="PTHR16517">
    <property type="entry name" value="TUBBY-RELATED"/>
    <property type="match status" value="1"/>
</dbReference>
<dbReference type="AlphaFoldDB" id="A0A0D3JFA8"/>
<name>A0A0D3JFA8_EMIH1</name>
<comment type="similarity">
    <text evidence="1">Belongs to the TUB family.</text>
</comment>
<protein>
    <recommendedName>
        <fullName evidence="3">Tubby C-terminal domain-containing protein</fullName>
    </recommendedName>
</protein>
<evidence type="ECO:0000313" key="4">
    <source>
        <dbReference type="EnsemblProtists" id="EOD22193"/>
    </source>
</evidence>
<dbReference type="KEGG" id="ehx:EMIHUDRAFT_463672"/>
<dbReference type="Proteomes" id="UP000013827">
    <property type="component" value="Unassembled WGS sequence"/>
</dbReference>
<evidence type="ECO:0000256" key="1">
    <source>
        <dbReference type="ARBA" id="ARBA00007129"/>
    </source>
</evidence>
<dbReference type="RefSeq" id="XP_005774622.1">
    <property type="nucleotide sequence ID" value="XM_005774565.1"/>
</dbReference>
<dbReference type="eggNOG" id="KOG2502">
    <property type="taxonomic scope" value="Eukaryota"/>
</dbReference>
<dbReference type="EnsemblProtists" id="EOD22193">
    <property type="protein sequence ID" value="EOD22193"/>
    <property type="gene ID" value="EMIHUDRAFT_463672"/>
</dbReference>
<feature type="region of interest" description="Disordered" evidence="2">
    <location>
        <begin position="16"/>
        <end position="47"/>
    </location>
</feature>
<dbReference type="STRING" id="2903.R1CHA6"/>
<proteinExistence type="inferred from homology"/>
<evidence type="ECO:0000313" key="5">
    <source>
        <dbReference type="Proteomes" id="UP000013827"/>
    </source>
</evidence>
<dbReference type="PANTHER" id="PTHR16517:SF7">
    <property type="entry name" value="PROTEIN KING TUBBY"/>
    <property type="match status" value="1"/>
</dbReference>
<feature type="domain" description="Tubby C-terminal" evidence="3">
    <location>
        <begin position="323"/>
        <end position="412"/>
    </location>
</feature>
<dbReference type="GeneID" id="17267740"/>
<evidence type="ECO:0000259" key="3">
    <source>
        <dbReference type="Pfam" id="PF01167"/>
    </source>
</evidence>
<dbReference type="Gene3D" id="3.20.90.10">
    <property type="entry name" value="Tubby Protein, Chain A"/>
    <property type="match status" value="1"/>
</dbReference>
<dbReference type="SUPFAM" id="SSF54518">
    <property type="entry name" value="Tubby C-terminal domain-like"/>
    <property type="match status" value="1"/>
</dbReference>
<reference evidence="4" key="2">
    <citation type="submission" date="2024-10" db="UniProtKB">
        <authorList>
            <consortium name="EnsemblProtists"/>
        </authorList>
    </citation>
    <scope>IDENTIFICATION</scope>
</reference>
<dbReference type="InterPro" id="IPR000007">
    <property type="entry name" value="Tubby_C"/>
</dbReference>
<evidence type="ECO:0000256" key="2">
    <source>
        <dbReference type="SAM" id="MobiDB-lite"/>
    </source>
</evidence>
<reference evidence="5" key="1">
    <citation type="journal article" date="2013" name="Nature">
        <title>Pan genome of the phytoplankton Emiliania underpins its global distribution.</title>
        <authorList>
            <person name="Read B.A."/>
            <person name="Kegel J."/>
            <person name="Klute M.J."/>
            <person name="Kuo A."/>
            <person name="Lefebvre S.C."/>
            <person name="Maumus F."/>
            <person name="Mayer C."/>
            <person name="Miller J."/>
            <person name="Monier A."/>
            <person name="Salamov A."/>
            <person name="Young J."/>
            <person name="Aguilar M."/>
            <person name="Claverie J.M."/>
            <person name="Frickenhaus S."/>
            <person name="Gonzalez K."/>
            <person name="Herman E.K."/>
            <person name="Lin Y.C."/>
            <person name="Napier J."/>
            <person name="Ogata H."/>
            <person name="Sarno A.F."/>
            <person name="Shmutz J."/>
            <person name="Schroeder D."/>
            <person name="de Vargas C."/>
            <person name="Verret F."/>
            <person name="von Dassow P."/>
            <person name="Valentin K."/>
            <person name="Van de Peer Y."/>
            <person name="Wheeler G."/>
            <person name="Dacks J.B."/>
            <person name="Delwiche C.F."/>
            <person name="Dyhrman S.T."/>
            <person name="Glockner G."/>
            <person name="John U."/>
            <person name="Richards T."/>
            <person name="Worden A.Z."/>
            <person name="Zhang X."/>
            <person name="Grigoriev I.V."/>
            <person name="Allen A.E."/>
            <person name="Bidle K."/>
            <person name="Borodovsky M."/>
            <person name="Bowler C."/>
            <person name="Brownlee C."/>
            <person name="Cock J.M."/>
            <person name="Elias M."/>
            <person name="Gladyshev V.N."/>
            <person name="Groth M."/>
            <person name="Guda C."/>
            <person name="Hadaegh A."/>
            <person name="Iglesias-Rodriguez M.D."/>
            <person name="Jenkins J."/>
            <person name="Jones B.M."/>
            <person name="Lawson T."/>
            <person name="Leese F."/>
            <person name="Lindquist E."/>
            <person name="Lobanov A."/>
            <person name="Lomsadze A."/>
            <person name="Malik S.B."/>
            <person name="Marsh M.E."/>
            <person name="Mackinder L."/>
            <person name="Mock T."/>
            <person name="Mueller-Roeber B."/>
            <person name="Pagarete A."/>
            <person name="Parker M."/>
            <person name="Probert I."/>
            <person name="Quesneville H."/>
            <person name="Raines C."/>
            <person name="Rensing S.A."/>
            <person name="Riano-Pachon D.M."/>
            <person name="Richier S."/>
            <person name="Rokitta S."/>
            <person name="Shiraiwa Y."/>
            <person name="Soanes D.M."/>
            <person name="van der Giezen M."/>
            <person name="Wahlund T.M."/>
            <person name="Williams B."/>
            <person name="Wilson W."/>
            <person name="Wolfe G."/>
            <person name="Wurch L.L."/>
        </authorList>
    </citation>
    <scope>NUCLEOTIDE SEQUENCE</scope>
</reference>
<dbReference type="PRINTS" id="PR01573">
    <property type="entry name" value="SUPERTUBBY"/>
</dbReference>
<keyword evidence="5" id="KW-1185">Reference proteome</keyword>
<organism evidence="4 5">
    <name type="scientific">Emiliania huxleyi (strain CCMP1516)</name>
    <dbReference type="NCBI Taxonomy" id="280463"/>
    <lineage>
        <taxon>Eukaryota</taxon>
        <taxon>Haptista</taxon>
        <taxon>Haptophyta</taxon>
        <taxon>Prymnesiophyceae</taxon>
        <taxon>Isochrysidales</taxon>
        <taxon>Noelaerhabdaceae</taxon>
        <taxon>Emiliania</taxon>
    </lineage>
</organism>
<dbReference type="Pfam" id="PF01167">
    <property type="entry name" value="Tub"/>
    <property type="match status" value="1"/>
</dbReference>
<accession>A0A0D3JFA8</accession>
<dbReference type="InterPro" id="IPR025659">
    <property type="entry name" value="Tubby-like_C"/>
</dbReference>
<feature type="region of interest" description="Disordered" evidence="2">
    <location>
        <begin position="220"/>
        <end position="266"/>
    </location>
</feature>
<dbReference type="HOGENOM" id="CLU_656276_0_0_1"/>